<organism evidence="2 3">
    <name type="scientific">Rikenella microfusus</name>
    <dbReference type="NCBI Taxonomy" id="28139"/>
    <lineage>
        <taxon>Bacteria</taxon>
        <taxon>Pseudomonadati</taxon>
        <taxon>Bacteroidota</taxon>
        <taxon>Bacteroidia</taxon>
        <taxon>Bacteroidales</taxon>
        <taxon>Rikenellaceae</taxon>
        <taxon>Rikenella</taxon>
    </lineage>
</organism>
<dbReference type="InterPro" id="IPR001509">
    <property type="entry name" value="Epimerase_deHydtase"/>
</dbReference>
<accession>A0A379MTN4</accession>
<name>A0A379MTN4_9BACT</name>
<dbReference type="Gene3D" id="3.40.50.720">
    <property type="entry name" value="NAD(P)-binding Rossmann-like Domain"/>
    <property type="match status" value="1"/>
</dbReference>
<dbReference type="Pfam" id="PF01370">
    <property type="entry name" value="Epimerase"/>
    <property type="match status" value="1"/>
</dbReference>
<dbReference type="InterPro" id="IPR036291">
    <property type="entry name" value="NAD(P)-bd_dom_sf"/>
</dbReference>
<evidence type="ECO:0000313" key="3">
    <source>
        <dbReference type="Proteomes" id="UP000255233"/>
    </source>
</evidence>
<dbReference type="STRING" id="880526.GCA_000427365_01665"/>
<sequence length="211" mass="23766">MINLAGAPLNRRWTAEYRREIYDSRIGTTRAIVEAIRSQEAKPDLFISASAVGYYPAKGCYGESDARKGEGFLADVCRNREAEAIRVPPQVRCVIARFALVLAPDGCVFHRMAFPARHRITVRLGSGQQHFAWIDLRDLMRAVEFVIQRPDISGPVNMAAPRRINNGPFTRALAERYRSWLVLPVPDLLLHLFMGEAAQLVLSGQCVYPER</sequence>
<dbReference type="PANTHER" id="PTHR11092:SF0">
    <property type="entry name" value="EPIMERASE FAMILY PROTEIN SDR39U1"/>
    <property type="match status" value="1"/>
</dbReference>
<dbReference type="EMBL" id="UGVL01000001">
    <property type="protein sequence ID" value="SUE34915.1"/>
    <property type="molecule type" value="Genomic_DNA"/>
</dbReference>
<feature type="domain" description="NAD-dependent epimerase/dehydratase" evidence="1">
    <location>
        <begin position="2"/>
        <end position="152"/>
    </location>
</feature>
<protein>
    <submittedName>
        <fullName evidence="2">Epimerase family protein SA0724</fullName>
    </submittedName>
</protein>
<dbReference type="SUPFAM" id="SSF51735">
    <property type="entry name" value="NAD(P)-binding Rossmann-fold domains"/>
    <property type="match status" value="1"/>
</dbReference>
<evidence type="ECO:0000313" key="2">
    <source>
        <dbReference type="EMBL" id="SUE34915.1"/>
    </source>
</evidence>
<gene>
    <name evidence="2" type="ORF">NCTC11190_02153</name>
</gene>
<dbReference type="AlphaFoldDB" id="A0A379MTN4"/>
<keyword evidence="3" id="KW-1185">Reference proteome</keyword>
<dbReference type="Proteomes" id="UP000255233">
    <property type="component" value="Unassembled WGS sequence"/>
</dbReference>
<dbReference type="PANTHER" id="PTHR11092">
    <property type="entry name" value="SUGAR NUCLEOTIDE EPIMERASE RELATED"/>
    <property type="match status" value="1"/>
</dbReference>
<reference evidence="2 3" key="1">
    <citation type="submission" date="2018-06" db="EMBL/GenBank/DDBJ databases">
        <authorList>
            <consortium name="Pathogen Informatics"/>
            <person name="Doyle S."/>
        </authorList>
    </citation>
    <scope>NUCLEOTIDE SEQUENCE [LARGE SCALE GENOMIC DNA]</scope>
    <source>
        <strain evidence="2 3">NCTC11190</strain>
    </source>
</reference>
<proteinExistence type="predicted"/>
<evidence type="ECO:0000259" key="1">
    <source>
        <dbReference type="Pfam" id="PF01370"/>
    </source>
</evidence>